<gene>
    <name evidence="1" type="ORF">BDY19DRAFT_995883</name>
</gene>
<accession>A0ACB8TX23</accession>
<sequence length="154" mass="17644">MVLAHEDEDEPDKHPYCFVDRDMLIRYLRGGIGHKVLQGIVKIIDALIALRGTISREAEQETDGVMGNCLNDDESPDEHECKDDEHECKDDEHEHKDDEHEQEDDDEGKQGDDGDKHEHEDDGDESDNNEAGKSKDETNDDPEDEYREFGFTCL</sequence>
<reference evidence="1" key="1">
    <citation type="journal article" date="2021" name="Environ. Microbiol.">
        <title>Gene family expansions and transcriptome signatures uncover fungal adaptations to wood decay.</title>
        <authorList>
            <person name="Hage H."/>
            <person name="Miyauchi S."/>
            <person name="Viragh M."/>
            <person name="Drula E."/>
            <person name="Min B."/>
            <person name="Chaduli D."/>
            <person name="Navarro D."/>
            <person name="Favel A."/>
            <person name="Norest M."/>
            <person name="Lesage-Meessen L."/>
            <person name="Balint B."/>
            <person name="Merenyi Z."/>
            <person name="de Eugenio L."/>
            <person name="Morin E."/>
            <person name="Martinez A.T."/>
            <person name="Baldrian P."/>
            <person name="Stursova M."/>
            <person name="Martinez M.J."/>
            <person name="Novotny C."/>
            <person name="Magnuson J.K."/>
            <person name="Spatafora J.W."/>
            <person name="Maurice S."/>
            <person name="Pangilinan J."/>
            <person name="Andreopoulos W."/>
            <person name="LaButti K."/>
            <person name="Hundley H."/>
            <person name="Na H."/>
            <person name="Kuo A."/>
            <person name="Barry K."/>
            <person name="Lipzen A."/>
            <person name="Henrissat B."/>
            <person name="Riley R."/>
            <person name="Ahrendt S."/>
            <person name="Nagy L.G."/>
            <person name="Grigoriev I.V."/>
            <person name="Martin F."/>
            <person name="Rosso M.N."/>
        </authorList>
    </citation>
    <scope>NUCLEOTIDE SEQUENCE</scope>
    <source>
        <strain evidence="1">CBS 384.51</strain>
    </source>
</reference>
<evidence type="ECO:0000313" key="1">
    <source>
        <dbReference type="EMBL" id="KAI0086597.1"/>
    </source>
</evidence>
<proteinExistence type="predicted"/>
<evidence type="ECO:0000313" key="2">
    <source>
        <dbReference type="Proteomes" id="UP001055072"/>
    </source>
</evidence>
<keyword evidence="2" id="KW-1185">Reference proteome</keyword>
<protein>
    <submittedName>
        <fullName evidence="1">Uncharacterized protein</fullName>
    </submittedName>
</protein>
<comment type="caution">
    <text evidence="1">The sequence shown here is derived from an EMBL/GenBank/DDBJ whole genome shotgun (WGS) entry which is preliminary data.</text>
</comment>
<dbReference type="EMBL" id="MU274923">
    <property type="protein sequence ID" value="KAI0086597.1"/>
    <property type="molecule type" value="Genomic_DNA"/>
</dbReference>
<dbReference type="Proteomes" id="UP001055072">
    <property type="component" value="Unassembled WGS sequence"/>
</dbReference>
<name>A0ACB8TX23_9APHY</name>
<organism evidence="1 2">
    <name type="scientific">Irpex rosettiformis</name>
    <dbReference type="NCBI Taxonomy" id="378272"/>
    <lineage>
        <taxon>Eukaryota</taxon>
        <taxon>Fungi</taxon>
        <taxon>Dikarya</taxon>
        <taxon>Basidiomycota</taxon>
        <taxon>Agaricomycotina</taxon>
        <taxon>Agaricomycetes</taxon>
        <taxon>Polyporales</taxon>
        <taxon>Irpicaceae</taxon>
        <taxon>Irpex</taxon>
    </lineage>
</organism>